<accession>A0A397SGZ8</accession>
<evidence type="ECO:0000313" key="2">
    <source>
        <dbReference type="Proteomes" id="UP000265703"/>
    </source>
</evidence>
<proteinExistence type="predicted"/>
<reference evidence="1 2" key="1">
    <citation type="submission" date="2018-06" db="EMBL/GenBank/DDBJ databases">
        <title>Comparative genomics reveals the genomic features of Rhizophagus irregularis, R. cerebriforme, R. diaphanum and Gigaspora rosea, and their symbiotic lifestyle signature.</title>
        <authorList>
            <person name="Morin E."/>
            <person name="San Clemente H."/>
            <person name="Chen E.C.H."/>
            <person name="De La Providencia I."/>
            <person name="Hainaut M."/>
            <person name="Kuo A."/>
            <person name="Kohler A."/>
            <person name="Murat C."/>
            <person name="Tang N."/>
            <person name="Roy S."/>
            <person name="Loubradou J."/>
            <person name="Henrissat B."/>
            <person name="Grigoriev I.V."/>
            <person name="Corradi N."/>
            <person name="Roux C."/>
            <person name="Martin F.M."/>
        </authorList>
    </citation>
    <scope>NUCLEOTIDE SEQUENCE [LARGE SCALE GENOMIC DNA]</scope>
    <source>
        <strain evidence="1 2">DAOM 227022</strain>
    </source>
</reference>
<sequence length="84" mass="9564">MSQHVILNKNEVKSEEFYGEIILIIEYNAQGLATRQIIEAVVAQTIRNTVGYKQNPLPNVLHQPQSDLVFVFSKMTCLYSEVPL</sequence>
<keyword evidence="2" id="KW-1185">Reference proteome</keyword>
<name>A0A397SGZ8_9GLOM</name>
<organism evidence="1 2">
    <name type="scientific">Glomus cerebriforme</name>
    <dbReference type="NCBI Taxonomy" id="658196"/>
    <lineage>
        <taxon>Eukaryota</taxon>
        <taxon>Fungi</taxon>
        <taxon>Fungi incertae sedis</taxon>
        <taxon>Mucoromycota</taxon>
        <taxon>Glomeromycotina</taxon>
        <taxon>Glomeromycetes</taxon>
        <taxon>Glomerales</taxon>
        <taxon>Glomeraceae</taxon>
        <taxon>Glomus</taxon>
    </lineage>
</organism>
<dbReference type="OrthoDB" id="2337340at2759"/>
<dbReference type="AlphaFoldDB" id="A0A397SGZ8"/>
<comment type="caution">
    <text evidence="1">The sequence shown here is derived from an EMBL/GenBank/DDBJ whole genome shotgun (WGS) entry which is preliminary data.</text>
</comment>
<evidence type="ECO:0000313" key="1">
    <source>
        <dbReference type="EMBL" id="RIA83986.1"/>
    </source>
</evidence>
<dbReference type="Proteomes" id="UP000265703">
    <property type="component" value="Unassembled WGS sequence"/>
</dbReference>
<protein>
    <submittedName>
        <fullName evidence="1">Uncharacterized protein</fullName>
    </submittedName>
</protein>
<dbReference type="EMBL" id="QKYT01000527">
    <property type="protein sequence ID" value="RIA83986.1"/>
    <property type="molecule type" value="Genomic_DNA"/>
</dbReference>
<gene>
    <name evidence="1" type="ORF">C1645_880202</name>
</gene>